<dbReference type="InterPro" id="IPR001079">
    <property type="entry name" value="Galectin_CRD"/>
</dbReference>
<keyword evidence="10" id="KW-0333">Golgi apparatus</keyword>
<evidence type="ECO:0000256" key="10">
    <source>
        <dbReference type="ARBA" id="ARBA00023034"/>
    </source>
</evidence>
<dbReference type="GO" id="GO:0030246">
    <property type="term" value="F:carbohydrate binding"/>
    <property type="evidence" value="ECO:0007669"/>
    <property type="project" value="InterPro"/>
</dbReference>
<dbReference type="GO" id="GO:0008378">
    <property type="term" value="F:galactosyltransferase activity"/>
    <property type="evidence" value="ECO:0007669"/>
    <property type="project" value="UniProtKB-ARBA"/>
</dbReference>
<evidence type="ECO:0000256" key="8">
    <source>
        <dbReference type="ARBA" id="ARBA00022968"/>
    </source>
</evidence>
<dbReference type="SMART" id="SM00908">
    <property type="entry name" value="Gal-bind_lectin"/>
    <property type="match status" value="1"/>
</dbReference>
<keyword evidence="12" id="KW-0325">Glycoprotein</keyword>
<dbReference type="Gene3D" id="2.60.120.200">
    <property type="match status" value="1"/>
</dbReference>
<dbReference type="Gene3D" id="3.90.550.50">
    <property type="match status" value="1"/>
</dbReference>
<dbReference type="PROSITE" id="PS51304">
    <property type="entry name" value="GALECTIN"/>
    <property type="match status" value="1"/>
</dbReference>
<dbReference type="SUPFAM" id="SSF49899">
    <property type="entry name" value="Concanavalin A-like lectins/glucanases"/>
    <property type="match status" value="1"/>
</dbReference>
<evidence type="ECO:0000256" key="6">
    <source>
        <dbReference type="ARBA" id="ARBA00022679"/>
    </source>
</evidence>
<organism evidence="16 17">
    <name type="scientific">Rhynchospora breviuscula</name>
    <dbReference type="NCBI Taxonomy" id="2022672"/>
    <lineage>
        <taxon>Eukaryota</taxon>
        <taxon>Viridiplantae</taxon>
        <taxon>Streptophyta</taxon>
        <taxon>Embryophyta</taxon>
        <taxon>Tracheophyta</taxon>
        <taxon>Spermatophyta</taxon>
        <taxon>Magnoliopsida</taxon>
        <taxon>Liliopsida</taxon>
        <taxon>Poales</taxon>
        <taxon>Cyperaceae</taxon>
        <taxon>Cyperoideae</taxon>
        <taxon>Rhynchosporeae</taxon>
        <taxon>Rhynchospora</taxon>
    </lineage>
</organism>
<dbReference type="PANTHER" id="PTHR11214:SF129">
    <property type="entry name" value="BETA-1,3-GALACTOSYLTRANSFERASE GALT1"/>
    <property type="match status" value="1"/>
</dbReference>
<comment type="caution">
    <text evidence="16">The sequence shown here is derived from an EMBL/GenBank/DDBJ whole genome shotgun (WGS) entry which is preliminary data.</text>
</comment>
<comment type="cofactor">
    <cofactor evidence="1">
        <name>Mn(2+)</name>
        <dbReference type="ChEBI" id="CHEBI:29035"/>
    </cofactor>
</comment>
<evidence type="ECO:0000256" key="14">
    <source>
        <dbReference type="SAM" id="Phobius"/>
    </source>
</evidence>
<evidence type="ECO:0000256" key="3">
    <source>
        <dbReference type="ARBA" id="ARBA00004922"/>
    </source>
</evidence>
<evidence type="ECO:0000256" key="9">
    <source>
        <dbReference type="ARBA" id="ARBA00022989"/>
    </source>
</evidence>
<accession>A0A9Q0HWC4</accession>
<dbReference type="GO" id="GO:1901137">
    <property type="term" value="P:carbohydrate derivative biosynthetic process"/>
    <property type="evidence" value="ECO:0007669"/>
    <property type="project" value="UniProtKB-ARBA"/>
</dbReference>
<dbReference type="InterPro" id="IPR002659">
    <property type="entry name" value="Glyco_trans_31"/>
</dbReference>
<keyword evidence="17" id="KW-1185">Reference proteome</keyword>
<dbReference type="InterPro" id="IPR013320">
    <property type="entry name" value="ConA-like_dom_sf"/>
</dbReference>
<dbReference type="CDD" id="cd00070">
    <property type="entry name" value="GLECT"/>
    <property type="match status" value="1"/>
</dbReference>
<keyword evidence="5" id="KW-0328">Glycosyltransferase</keyword>
<dbReference type="AlphaFoldDB" id="A0A9Q0HWC4"/>
<dbReference type="Proteomes" id="UP001151287">
    <property type="component" value="Unassembled WGS sequence"/>
</dbReference>
<feature type="domain" description="Galectin" evidence="15">
    <location>
        <begin position="209"/>
        <end position="406"/>
    </location>
</feature>
<feature type="transmembrane region" description="Helical" evidence="14">
    <location>
        <begin position="47"/>
        <end position="66"/>
    </location>
</feature>
<dbReference type="EMBL" id="JAMQYH010000002">
    <property type="protein sequence ID" value="KAJ1700183.1"/>
    <property type="molecule type" value="Genomic_DNA"/>
</dbReference>
<keyword evidence="7 14" id="KW-0812">Transmembrane</keyword>
<evidence type="ECO:0000256" key="2">
    <source>
        <dbReference type="ARBA" id="ARBA00004323"/>
    </source>
</evidence>
<comment type="subcellular location">
    <subcellularLocation>
        <location evidence="2">Golgi apparatus membrane</location>
        <topology evidence="2">Single-pass type II membrane protein</topology>
    </subcellularLocation>
</comment>
<dbReference type="FunFam" id="3.90.550.50:FF:000015">
    <property type="entry name" value="Beta-1,3-galactosyltransferase GALT1"/>
    <property type="match status" value="1"/>
</dbReference>
<dbReference type="Pfam" id="PF00337">
    <property type="entry name" value="Gal-bind_lectin"/>
    <property type="match status" value="1"/>
</dbReference>
<evidence type="ECO:0000256" key="11">
    <source>
        <dbReference type="ARBA" id="ARBA00023136"/>
    </source>
</evidence>
<gene>
    <name evidence="16" type="ORF">LUZ63_008695</name>
</gene>
<evidence type="ECO:0000256" key="1">
    <source>
        <dbReference type="ARBA" id="ARBA00001936"/>
    </source>
</evidence>
<dbReference type="GO" id="GO:0000139">
    <property type="term" value="C:Golgi membrane"/>
    <property type="evidence" value="ECO:0007669"/>
    <property type="project" value="UniProtKB-SubCell"/>
</dbReference>
<keyword evidence="11 14" id="KW-0472">Membrane</keyword>
<dbReference type="Pfam" id="PF01762">
    <property type="entry name" value="Galactosyl_T"/>
    <property type="match status" value="1"/>
</dbReference>
<evidence type="ECO:0000313" key="16">
    <source>
        <dbReference type="EMBL" id="KAJ1700183.1"/>
    </source>
</evidence>
<protein>
    <recommendedName>
        <fullName evidence="15">Galectin domain-containing protein</fullName>
    </recommendedName>
</protein>
<keyword evidence="9 14" id="KW-1133">Transmembrane helix</keyword>
<dbReference type="OrthoDB" id="2139606at2759"/>
<reference evidence="16" key="1">
    <citation type="journal article" date="2022" name="Cell">
        <title>Repeat-based holocentromeres influence genome architecture and karyotype evolution.</title>
        <authorList>
            <person name="Hofstatter P.G."/>
            <person name="Thangavel G."/>
            <person name="Lux T."/>
            <person name="Neumann P."/>
            <person name="Vondrak T."/>
            <person name="Novak P."/>
            <person name="Zhang M."/>
            <person name="Costa L."/>
            <person name="Castellani M."/>
            <person name="Scott A."/>
            <person name="Toegelov H."/>
            <person name="Fuchs J."/>
            <person name="Mata-Sucre Y."/>
            <person name="Dias Y."/>
            <person name="Vanzela A.L.L."/>
            <person name="Huettel B."/>
            <person name="Almeida C.C.S."/>
            <person name="Simkova H."/>
            <person name="Souza G."/>
            <person name="Pedrosa-Harand A."/>
            <person name="Macas J."/>
            <person name="Mayer K.F.X."/>
            <person name="Houben A."/>
            <person name="Marques A."/>
        </authorList>
    </citation>
    <scope>NUCLEOTIDE SEQUENCE</scope>
    <source>
        <strain evidence="16">RhyBre1mFocal</strain>
    </source>
</reference>
<evidence type="ECO:0000256" key="7">
    <source>
        <dbReference type="ARBA" id="ARBA00022692"/>
    </source>
</evidence>
<evidence type="ECO:0000313" key="17">
    <source>
        <dbReference type="Proteomes" id="UP001151287"/>
    </source>
</evidence>
<comment type="similarity">
    <text evidence="4">Belongs to the glycosyltransferase 31 family.</text>
</comment>
<keyword evidence="6" id="KW-0808">Transferase</keyword>
<evidence type="ECO:0000259" key="15">
    <source>
        <dbReference type="PROSITE" id="PS51304"/>
    </source>
</evidence>
<comment type="pathway">
    <text evidence="3">Protein modification; protein glycosylation.</text>
</comment>
<evidence type="ECO:0000256" key="12">
    <source>
        <dbReference type="ARBA" id="ARBA00023180"/>
    </source>
</evidence>
<name>A0A9Q0HWC4_9POAL</name>
<keyword evidence="8" id="KW-0735">Signal-anchor</keyword>
<evidence type="ECO:0000256" key="13">
    <source>
        <dbReference type="ARBA" id="ARBA00023211"/>
    </source>
</evidence>
<dbReference type="PANTHER" id="PTHR11214">
    <property type="entry name" value="BETA-1,3-N-ACETYLGLUCOSAMINYLTRANSFERASE"/>
    <property type="match status" value="1"/>
</dbReference>
<feature type="transmembrane region" description="Helical" evidence="14">
    <location>
        <begin position="6"/>
        <end position="26"/>
    </location>
</feature>
<evidence type="ECO:0000256" key="5">
    <source>
        <dbReference type="ARBA" id="ARBA00022676"/>
    </source>
</evidence>
<keyword evidence="13" id="KW-0464">Manganese</keyword>
<evidence type="ECO:0000256" key="4">
    <source>
        <dbReference type="ARBA" id="ARBA00008661"/>
    </source>
</evidence>
<proteinExistence type="inferred from homology"/>
<sequence>MVVSFSTKFLFLFHLYLLQSYFLLIIHLRKLITIPFLYVEFSSMMKWPGSVVLIIFFSLLIFKYLMIDSLLDEKSLENIIYRNSTENLKCTLQIELNTPLNKTSSSPPVFISTKQLLTNLTIPKNLIQHELLHTWEILNPLINVSNSLPQTIVAMQEAGLAWSNLKNHIQHQIQGPLNGSVTKKREQCPYSIREMNSSGLLFRNIDSSFYLKLPCGMVSGSSLTMIGTPGRLYGSFKIELIGSTLPGEPDPPVVLHYNVRLLGDKATEEPVIVQNTLSPTAEWGPEVRCPTVKEYTNIERVDGFEMCKVNATRQEKRLFSDNEKNVHNITQRSLSMKKNEKELKNAFPFKQGFLAISILRIGAEGMHMVVDGKHITSFPYRSNLEPWLISNVRISGDINLFSVIGSGLPTSEEIGSITDPKMLKAPHITSHKSVDLFIGVVSTANNFKRRMAIRRTWMQYEGVRSGRVVVRFFVGLHKNEVVNDELWNEAETYRDIQILPFVDYYGLITWKTIAICIYGTDALSARYVMKTDDDAFVRVDSILSAIKKINITNGLFYGRINTDSGPHRNIESKWYITTEEWKEEKYPPWAHGPGYVVSHDIAKAVHEQHKSGSLKMIKLEDVAMGIWINDMKKGGVEVKYVSEENVIIEGCKENYVVAHYQEPRDMHCLWEKLLETQRPLCCK</sequence>